<sequence>MKEKTPAWLELRATGATVSLRSTAEVNGVKVDKLTLRAPTVRDILASEEQGAETEAQRELALFSTLAEVGRKDLEGLTMVDYRRLQTAYFRLVQDDGV</sequence>
<accession>A0A0C6F580</accession>
<name>A0A0C6F580_PSEAI</name>
<reference evidence="1 2" key="1">
    <citation type="submission" date="2018-07" db="EMBL/GenBank/DDBJ databases">
        <title>Mechanisms of high-level aminoglycoside resistance among Gram-negative pathogens in Brazil.</title>
        <authorList>
            <person name="Ballaben A.S."/>
            <person name="Darini A.L.C."/>
            <person name="Doi Y."/>
        </authorList>
    </citation>
    <scope>NUCLEOTIDE SEQUENCE [LARGE SCALE GENOMIC DNA]</scope>
    <source>
        <strain evidence="1 2">B2-305</strain>
    </source>
</reference>
<protein>
    <submittedName>
        <fullName evidence="1">Phage tail assembly protein</fullName>
    </submittedName>
</protein>
<dbReference type="InterPro" id="IPR019289">
    <property type="entry name" value="Phage_tail_E/E"/>
</dbReference>
<proteinExistence type="predicted"/>
<dbReference type="EMBL" id="QORE01000411">
    <property type="protein sequence ID" value="RCI74259.1"/>
    <property type="molecule type" value="Genomic_DNA"/>
</dbReference>
<evidence type="ECO:0000313" key="2">
    <source>
        <dbReference type="Proteomes" id="UP000253594"/>
    </source>
</evidence>
<dbReference type="Pfam" id="PF10109">
    <property type="entry name" value="Phage_TAC_7"/>
    <property type="match status" value="1"/>
</dbReference>
<dbReference type="AlphaFoldDB" id="A0A0C6F580"/>
<evidence type="ECO:0000313" key="1">
    <source>
        <dbReference type="EMBL" id="RCI74259.1"/>
    </source>
</evidence>
<comment type="caution">
    <text evidence="1">The sequence shown here is derived from an EMBL/GenBank/DDBJ whole genome shotgun (WGS) entry which is preliminary data.</text>
</comment>
<dbReference type="RefSeq" id="WP_014603883.1">
    <property type="nucleotide sequence ID" value="NZ_AP014651.1"/>
</dbReference>
<dbReference type="Proteomes" id="UP000253594">
    <property type="component" value="Unassembled WGS sequence"/>
</dbReference>
<organism evidence="1 2">
    <name type="scientific">Pseudomonas aeruginosa</name>
    <dbReference type="NCBI Taxonomy" id="287"/>
    <lineage>
        <taxon>Bacteria</taxon>
        <taxon>Pseudomonadati</taxon>
        <taxon>Pseudomonadota</taxon>
        <taxon>Gammaproteobacteria</taxon>
        <taxon>Pseudomonadales</taxon>
        <taxon>Pseudomonadaceae</taxon>
        <taxon>Pseudomonas</taxon>
    </lineage>
</organism>
<gene>
    <name evidence="1" type="ORF">DT376_13950</name>
</gene>